<dbReference type="InterPro" id="IPR000835">
    <property type="entry name" value="HTH_MarR-typ"/>
</dbReference>
<feature type="domain" description="HTH marR-type" evidence="2">
    <location>
        <begin position="1"/>
        <end position="146"/>
    </location>
</feature>
<comment type="caution">
    <text evidence="4">The sequence shown here is derived from an EMBL/GenBank/DDBJ whole genome shotgun (WGS) entry which is preliminary data.</text>
</comment>
<proteinExistence type="predicted"/>
<evidence type="ECO:0000256" key="1">
    <source>
        <dbReference type="ARBA" id="ARBA00022679"/>
    </source>
</evidence>
<evidence type="ECO:0000259" key="3">
    <source>
        <dbReference type="PROSITE" id="PS51186"/>
    </source>
</evidence>
<organism evidence="4 5">
    <name type="scientific">Nocardia terrae</name>
    <dbReference type="NCBI Taxonomy" id="2675851"/>
    <lineage>
        <taxon>Bacteria</taxon>
        <taxon>Bacillati</taxon>
        <taxon>Actinomycetota</taxon>
        <taxon>Actinomycetes</taxon>
        <taxon>Mycobacteriales</taxon>
        <taxon>Nocardiaceae</taxon>
        <taxon>Nocardia</taxon>
    </lineage>
</organism>
<dbReference type="SMART" id="SM00347">
    <property type="entry name" value="HTH_MARR"/>
    <property type="match status" value="1"/>
</dbReference>
<reference evidence="4 5" key="1">
    <citation type="submission" date="2019-12" db="EMBL/GenBank/DDBJ databases">
        <title>Nocardia sp. nov. ET3-3 isolated from soil.</title>
        <authorList>
            <person name="Kanchanasin P."/>
            <person name="Tanasupawat S."/>
            <person name="Yuki M."/>
            <person name="Kudo T."/>
        </authorList>
    </citation>
    <scope>NUCLEOTIDE SEQUENCE [LARGE SCALE GENOMIC DNA]</scope>
    <source>
        <strain evidence="4 5">ET3-3</strain>
    </source>
</reference>
<name>A0A7K1V6G7_9NOCA</name>
<dbReference type="PANTHER" id="PTHR13947">
    <property type="entry name" value="GNAT FAMILY N-ACETYLTRANSFERASE"/>
    <property type="match status" value="1"/>
</dbReference>
<dbReference type="PANTHER" id="PTHR13947:SF37">
    <property type="entry name" value="LD18367P"/>
    <property type="match status" value="1"/>
</dbReference>
<dbReference type="PROSITE" id="PS50995">
    <property type="entry name" value="HTH_MARR_2"/>
    <property type="match status" value="1"/>
</dbReference>
<dbReference type="SUPFAM" id="SSF55729">
    <property type="entry name" value="Acyl-CoA N-acyltransferases (Nat)"/>
    <property type="match status" value="1"/>
</dbReference>
<dbReference type="CDD" id="cd04301">
    <property type="entry name" value="NAT_SF"/>
    <property type="match status" value="1"/>
</dbReference>
<dbReference type="Gene3D" id="1.10.10.10">
    <property type="entry name" value="Winged helix-like DNA-binding domain superfamily/Winged helix DNA-binding domain"/>
    <property type="match status" value="1"/>
</dbReference>
<evidence type="ECO:0000259" key="2">
    <source>
        <dbReference type="PROSITE" id="PS50995"/>
    </source>
</evidence>
<dbReference type="InterPro" id="IPR016181">
    <property type="entry name" value="Acyl_CoA_acyltransferase"/>
</dbReference>
<dbReference type="InterPro" id="IPR011991">
    <property type="entry name" value="ArsR-like_HTH"/>
</dbReference>
<keyword evidence="5" id="KW-1185">Reference proteome</keyword>
<protein>
    <submittedName>
        <fullName evidence="4">GNAT family N-acetyltransferase</fullName>
    </submittedName>
</protein>
<gene>
    <name evidence="4" type="ORF">GPX89_33125</name>
</gene>
<dbReference type="Pfam" id="PF00583">
    <property type="entry name" value="Acetyltransf_1"/>
    <property type="match status" value="1"/>
</dbReference>
<dbReference type="AlphaFoldDB" id="A0A7K1V6G7"/>
<dbReference type="GO" id="GO:0008080">
    <property type="term" value="F:N-acetyltransferase activity"/>
    <property type="evidence" value="ECO:0007669"/>
    <property type="project" value="InterPro"/>
</dbReference>
<evidence type="ECO:0000313" key="5">
    <source>
        <dbReference type="Proteomes" id="UP000466794"/>
    </source>
</evidence>
<dbReference type="CDD" id="cd00090">
    <property type="entry name" value="HTH_ARSR"/>
    <property type="match status" value="1"/>
</dbReference>
<dbReference type="EMBL" id="WRPP01000008">
    <property type="protein sequence ID" value="MVU82069.1"/>
    <property type="molecule type" value="Genomic_DNA"/>
</dbReference>
<sequence length="323" mass="35662">MVTSTADGLVEAQHIAAVRAFNRRYTRIIGVLQGGIVGTEHTLTEGRVLFELANFGASEVVDLRLALDLDPGYLSRILARFEERGLVARRRSEADGRRQIVELTDAGRAAFEILNQRTQEQIGDLLVPHAPGVRARLVGAMRTIEQILDAESEPDPAAVILRAPRPGEHGWAIQRNAELYVEEFGWNGEYEALAAKIVADWLNSHDPQRERAWIAEYDGAPVGSVYCMRDSETTARLRLLLVEPSARGLGVGSALVDECLRFATEAGYTEMVLWTNSILTSARHIYERAGFTLVESNPHHSFGVDLVGQTWRRALGPGTDPGR</sequence>
<dbReference type="Gene3D" id="3.40.630.30">
    <property type="match status" value="1"/>
</dbReference>
<keyword evidence="1 4" id="KW-0808">Transferase</keyword>
<dbReference type="SUPFAM" id="SSF46785">
    <property type="entry name" value="Winged helix' DNA-binding domain"/>
    <property type="match status" value="1"/>
</dbReference>
<dbReference type="GO" id="GO:0003700">
    <property type="term" value="F:DNA-binding transcription factor activity"/>
    <property type="evidence" value="ECO:0007669"/>
    <property type="project" value="InterPro"/>
</dbReference>
<dbReference type="InterPro" id="IPR000182">
    <property type="entry name" value="GNAT_dom"/>
</dbReference>
<dbReference type="Proteomes" id="UP000466794">
    <property type="component" value="Unassembled WGS sequence"/>
</dbReference>
<evidence type="ECO:0000313" key="4">
    <source>
        <dbReference type="EMBL" id="MVU82069.1"/>
    </source>
</evidence>
<dbReference type="PROSITE" id="PS51186">
    <property type="entry name" value="GNAT"/>
    <property type="match status" value="1"/>
</dbReference>
<dbReference type="Pfam" id="PF12802">
    <property type="entry name" value="MarR_2"/>
    <property type="match status" value="1"/>
</dbReference>
<accession>A0A7K1V6G7</accession>
<dbReference type="InterPro" id="IPR050769">
    <property type="entry name" value="NAT_camello-type"/>
</dbReference>
<feature type="domain" description="N-acetyltransferase" evidence="3">
    <location>
        <begin position="159"/>
        <end position="316"/>
    </location>
</feature>
<dbReference type="InterPro" id="IPR036388">
    <property type="entry name" value="WH-like_DNA-bd_sf"/>
</dbReference>
<dbReference type="RefSeq" id="WP_157391695.1">
    <property type="nucleotide sequence ID" value="NZ_WRPP01000008.1"/>
</dbReference>
<dbReference type="InterPro" id="IPR036390">
    <property type="entry name" value="WH_DNA-bd_sf"/>
</dbReference>